<keyword evidence="1" id="KW-1133">Transmembrane helix</keyword>
<name>A0A1W1CQ11_9ZZZZ</name>
<dbReference type="Pfam" id="PF09527">
    <property type="entry name" value="ATPase_gene1"/>
    <property type="match status" value="1"/>
</dbReference>
<sequence length="134" mass="14867">MANKVNDEVREGPLGDTNEETLKVNGEIKEGDNSQKKPRIKPIIEAADGLSLGISIVVAVLMGVGIGWLLKSLTEVFWTFWIGVGIGIAAAILNVYKAYAKEYKAYEELAKEPRYAIKKQLDDEDDDEYSPTNY</sequence>
<organism evidence="2">
    <name type="scientific">hydrothermal vent metagenome</name>
    <dbReference type="NCBI Taxonomy" id="652676"/>
    <lineage>
        <taxon>unclassified sequences</taxon>
        <taxon>metagenomes</taxon>
        <taxon>ecological metagenomes</taxon>
    </lineage>
</organism>
<feature type="transmembrane region" description="Helical" evidence="1">
    <location>
        <begin position="49"/>
        <end position="70"/>
    </location>
</feature>
<gene>
    <name evidence="2" type="ORF">MNB_SM-4-941</name>
</gene>
<feature type="transmembrane region" description="Helical" evidence="1">
    <location>
        <begin position="76"/>
        <end position="96"/>
    </location>
</feature>
<accession>A0A1W1CQ11</accession>
<dbReference type="EMBL" id="FPHF01000100">
    <property type="protein sequence ID" value="SFV67787.1"/>
    <property type="molecule type" value="Genomic_DNA"/>
</dbReference>
<proteinExistence type="predicted"/>
<evidence type="ECO:0000256" key="1">
    <source>
        <dbReference type="SAM" id="Phobius"/>
    </source>
</evidence>
<protein>
    <submittedName>
        <fullName evidence="2">ATP synthase protein I</fullName>
    </submittedName>
</protein>
<dbReference type="InterPro" id="IPR032820">
    <property type="entry name" value="ATPase_put"/>
</dbReference>
<dbReference type="AlphaFoldDB" id="A0A1W1CQ11"/>
<evidence type="ECO:0000313" key="2">
    <source>
        <dbReference type="EMBL" id="SFV67787.1"/>
    </source>
</evidence>
<reference evidence="2" key="1">
    <citation type="submission" date="2016-10" db="EMBL/GenBank/DDBJ databases">
        <authorList>
            <person name="de Groot N.N."/>
        </authorList>
    </citation>
    <scope>NUCLEOTIDE SEQUENCE</scope>
</reference>
<keyword evidence="1" id="KW-0472">Membrane</keyword>
<keyword evidence="1" id="KW-0812">Transmembrane</keyword>